<feature type="non-terminal residue" evidence="2">
    <location>
        <position position="101"/>
    </location>
</feature>
<dbReference type="EMBL" id="PDUU01001033">
    <property type="protein sequence ID" value="PHN95812.1"/>
    <property type="molecule type" value="Genomic_DNA"/>
</dbReference>
<feature type="compositionally biased region" description="Polar residues" evidence="1">
    <location>
        <begin position="53"/>
        <end position="70"/>
    </location>
</feature>
<accession>A0A2G1BP39</accession>
<reference evidence="2 3" key="1">
    <citation type="journal article" date="2016" name="Nat. Commun.">
        <title>Microbial interactions lead to rapid micro-scale successions on model marine particles.</title>
        <authorList>
            <person name="Datta M.S."/>
            <person name="Sliwerska E."/>
            <person name="Gore J."/>
            <person name="Polz M.F."/>
            <person name="Cordero O.X."/>
        </authorList>
    </citation>
    <scope>NUCLEOTIDE SEQUENCE [LARGE SCALE GENOMIC DNA]</scope>
    <source>
        <strain evidence="2 3">4G03</strain>
    </source>
</reference>
<proteinExistence type="predicted"/>
<evidence type="ECO:0000313" key="2">
    <source>
        <dbReference type="EMBL" id="PHN95812.1"/>
    </source>
</evidence>
<feature type="non-terminal residue" evidence="2">
    <location>
        <position position="1"/>
    </location>
</feature>
<evidence type="ECO:0000256" key="1">
    <source>
        <dbReference type="SAM" id="MobiDB-lite"/>
    </source>
</evidence>
<feature type="region of interest" description="Disordered" evidence="1">
    <location>
        <begin position="1"/>
        <end position="101"/>
    </location>
</feature>
<protein>
    <submittedName>
        <fullName evidence="2">Uncharacterized protein</fullName>
    </submittedName>
</protein>
<organism evidence="2 3">
    <name type="scientific">Tenacibaculum discolor</name>
    <dbReference type="NCBI Taxonomy" id="361581"/>
    <lineage>
        <taxon>Bacteria</taxon>
        <taxon>Pseudomonadati</taxon>
        <taxon>Bacteroidota</taxon>
        <taxon>Flavobacteriia</taxon>
        <taxon>Flavobacteriales</taxon>
        <taxon>Flavobacteriaceae</taxon>
        <taxon>Tenacibaculum</taxon>
    </lineage>
</organism>
<feature type="compositionally biased region" description="Basic and acidic residues" evidence="1">
    <location>
        <begin position="18"/>
        <end position="27"/>
    </location>
</feature>
<dbReference type="Proteomes" id="UP000222163">
    <property type="component" value="Unassembled WGS sequence"/>
</dbReference>
<comment type="caution">
    <text evidence="2">The sequence shown here is derived from an EMBL/GenBank/DDBJ whole genome shotgun (WGS) entry which is preliminary data.</text>
</comment>
<evidence type="ECO:0000313" key="3">
    <source>
        <dbReference type="Proteomes" id="UP000222163"/>
    </source>
</evidence>
<sequence length="101" mass="11042">EGPQQPVGAPGIQNWQSRGREERDHAVGHTHIHRHDEQPQAQLRGQVDDAVITQRQANSGGQHRQHTQCTGHGDQAGMQLVTRPAEPNQAHETPGQYAPAA</sequence>
<gene>
    <name evidence="2" type="ORF">CSC81_18495</name>
</gene>
<name>A0A2G1BP39_9FLAO</name>
<dbReference type="AlphaFoldDB" id="A0A2G1BP39"/>